<proteinExistence type="predicted"/>
<sequence>MHAAIPPPRKASTWICDSCREEIATIEEGWVEWLVRRVGDTWMGHGLRLVHHHSHSPASKCQYPQQAKHRPDDSVLLDLPLKSLLGPDGLMELLRMLAQGELPQAEVIEMIKRLHIPGYEHARLDSTPALAVGAIDLN</sequence>
<gene>
    <name evidence="1" type="ORF">WKV53_14090</name>
</gene>
<organism evidence="1 2">
    <name type="scientific">Luteolibacter soli</name>
    <dbReference type="NCBI Taxonomy" id="3135280"/>
    <lineage>
        <taxon>Bacteria</taxon>
        <taxon>Pseudomonadati</taxon>
        <taxon>Verrucomicrobiota</taxon>
        <taxon>Verrucomicrobiia</taxon>
        <taxon>Verrucomicrobiales</taxon>
        <taxon>Verrucomicrobiaceae</taxon>
        <taxon>Luteolibacter</taxon>
    </lineage>
</organism>
<keyword evidence="2" id="KW-1185">Reference proteome</keyword>
<name>A0ABU9AV73_9BACT</name>
<accession>A0ABU9AV73</accession>
<evidence type="ECO:0000313" key="2">
    <source>
        <dbReference type="Proteomes" id="UP001371305"/>
    </source>
</evidence>
<comment type="caution">
    <text evidence="1">The sequence shown here is derived from an EMBL/GenBank/DDBJ whole genome shotgun (WGS) entry which is preliminary data.</text>
</comment>
<dbReference type="EMBL" id="JBBUKT010000005">
    <property type="protein sequence ID" value="MEK7951643.1"/>
    <property type="molecule type" value="Genomic_DNA"/>
</dbReference>
<dbReference type="RefSeq" id="WP_341405292.1">
    <property type="nucleotide sequence ID" value="NZ_JBBUKT010000005.1"/>
</dbReference>
<reference evidence="1 2" key="1">
    <citation type="submission" date="2024-04" db="EMBL/GenBank/DDBJ databases">
        <title>Luteolibacter sp. isolated from soil.</title>
        <authorList>
            <person name="An J."/>
        </authorList>
    </citation>
    <scope>NUCLEOTIDE SEQUENCE [LARGE SCALE GENOMIC DNA]</scope>
    <source>
        <strain evidence="1 2">Y139</strain>
    </source>
</reference>
<protein>
    <submittedName>
        <fullName evidence="1">Uncharacterized protein</fullName>
    </submittedName>
</protein>
<dbReference type="Proteomes" id="UP001371305">
    <property type="component" value="Unassembled WGS sequence"/>
</dbReference>
<evidence type="ECO:0000313" key="1">
    <source>
        <dbReference type="EMBL" id="MEK7951643.1"/>
    </source>
</evidence>